<evidence type="ECO:0000313" key="12">
    <source>
        <dbReference type="EMBL" id="KAJ3222631.1"/>
    </source>
</evidence>
<dbReference type="Pfam" id="PF00116">
    <property type="entry name" value="COX2"/>
    <property type="match status" value="1"/>
</dbReference>
<dbReference type="Gene3D" id="2.60.40.420">
    <property type="entry name" value="Cupredoxins - blue copper proteins"/>
    <property type="match status" value="1"/>
</dbReference>
<dbReference type="PRINTS" id="PR01166">
    <property type="entry name" value="CYCOXIDASEII"/>
</dbReference>
<keyword evidence="5" id="KW-0479">Metal-binding</keyword>
<dbReference type="PANTHER" id="PTHR22888">
    <property type="entry name" value="CYTOCHROME C OXIDASE, SUBUNIT II"/>
    <property type="match status" value="1"/>
</dbReference>
<keyword evidence="7" id="KW-0186">Copper</keyword>
<keyword evidence="4" id="KW-0813">Transport</keyword>
<proteinExistence type="inferred from homology"/>
<dbReference type="GO" id="GO:0042773">
    <property type="term" value="P:ATP synthesis coupled electron transport"/>
    <property type="evidence" value="ECO:0007669"/>
    <property type="project" value="TreeGrafter"/>
</dbReference>
<dbReference type="InterPro" id="IPR045187">
    <property type="entry name" value="CcO_II"/>
</dbReference>
<evidence type="ECO:0000256" key="4">
    <source>
        <dbReference type="ARBA" id="ARBA00022448"/>
    </source>
</evidence>
<comment type="similarity">
    <text evidence="3">Belongs to the cytochrome c oxidase subunit 2 family.</text>
</comment>
<dbReference type="AlphaFoldDB" id="A0AAD5XZG5"/>
<comment type="catalytic activity">
    <reaction evidence="10">
        <text>4 Fe(II)-[cytochrome c] + O2 + 8 H(+)(in) = 4 Fe(III)-[cytochrome c] + 2 H2O + 4 H(+)(out)</text>
        <dbReference type="Rhea" id="RHEA:11436"/>
        <dbReference type="Rhea" id="RHEA-COMP:10350"/>
        <dbReference type="Rhea" id="RHEA-COMP:14399"/>
        <dbReference type="ChEBI" id="CHEBI:15377"/>
        <dbReference type="ChEBI" id="CHEBI:15378"/>
        <dbReference type="ChEBI" id="CHEBI:15379"/>
        <dbReference type="ChEBI" id="CHEBI:29033"/>
        <dbReference type="ChEBI" id="CHEBI:29034"/>
        <dbReference type="EC" id="7.1.1.9"/>
    </reaction>
    <physiologicalReaction direction="left-to-right" evidence="10">
        <dbReference type="Rhea" id="RHEA:11437"/>
    </physiologicalReaction>
</comment>
<protein>
    <recommendedName>
        <fullName evidence="9">Cytochrome c oxidase polypeptide II</fullName>
    </recommendedName>
</protein>
<dbReference type="InterPro" id="IPR001505">
    <property type="entry name" value="Copper_CuA"/>
</dbReference>
<sequence>MDNKDSRDRQGSLHGPLGPSFATDYTCHYDWSYEYSDYIDYNNSEIAFDSFMVQYDDLNPGDIRNLHVDNYLVLPVGVSTRLLVSSNDVIHSFAIPSLAIKSDAIPGRLNATGFIINRPSDFYGQCSELCGVLHGFMPIGIHATSVPSY</sequence>
<evidence type="ECO:0000256" key="1">
    <source>
        <dbReference type="ARBA" id="ARBA00001935"/>
    </source>
</evidence>
<dbReference type="GO" id="GO:0016020">
    <property type="term" value="C:membrane"/>
    <property type="evidence" value="ECO:0007669"/>
    <property type="project" value="UniProtKB-SubCell"/>
</dbReference>
<keyword evidence="8" id="KW-0472">Membrane</keyword>
<evidence type="ECO:0000259" key="11">
    <source>
        <dbReference type="PROSITE" id="PS50857"/>
    </source>
</evidence>
<evidence type="ECO:0000256" key="9">
    <source>
        <dbReference type="ARBA" id="ARBA00031389"/>
    </source>
</evidence>
<dbReference type="GO" id="GO:0005507">
    <property type="term" value="F:copper ion binding"/>
    <property type="evidence" value="ECO:0007669"/>
    <property type="project" value="InterPro"/>
</dbReference>
<evidence type="ECO:0000256" key="3">
    <source>
        <dbReference type="ARBA" id="ARBA00007866"/>
    </source>
</evidence>
<dbReference type="InterPro" id="IPR002429">
    <property type="entry name" value="CcO_II-like_C"/>
</dbReference>
<dbReference type="InterPro" id="IPR008972">
    <property type="entry name" value="Cupredoxin"/>
</dbReference>
<comment type="cofactor">
    <cofactor evidence="1">
        <name>Cu cation</name>
        <dbReference type="ChEBI" id="CHEBI:23378"/>
    </cofactor>
</comment>
<keyword evidence="13" id="KW-1185">Reference proteome</keyword>
<gene>
    <name evidence="12" type="primary">COX2</name>
    <name evidence="12" type="ORF">HK099_002070</name>
</gene>
<evidence type="ECO:0000313" key="13">
    <source>
        <dbReference type="Proteomes" id="UP001211065"/>
    </source>
</evidence>
<evidence type="ECO:0000256" key="6">
    <source>
        <dbReference type="ARBA" id="ARBA00022982"/>
    </source>
</evidence>
<dbReference type="SUPFAM" id="SSF49503">
    <property type="entry name" value="Cupredoxins"/>
    <property type="match status" value="1"/>
</dbReference>
<dbReference type="PROSITE" id="PS00078">
    <property type="entry name" value="COX2"/>
    <property type="match status" value="1"/>
</dbReference>
<dbReference type="PANTHER" id="PTHR22888:SF9">
    <property type="entry name" value="CYTOCHROME C OXIDASE SUBUNIT 2"/>
    <property type="match status" value="1"/>
</dbReference>
<comment type="caution">
    <text evidence="12">The sequence shown here is derived from an EMBL/GenBank/DDBJ whole genome shotgun (WGS) entry which is preliminary data.</text>
</comment>
<accession>A0AAD5XZG5</accession>
<evidence type="ECO:0000256" key="7">
    <source>
        <dbReference type="ARBA" id="ARBA00023008"/>
    </source>
</evidence>
<keyword evidence="6" id="KW-0249">Electron transport</keyword>
<organism evidence="12 13">
    <name type="scientific">Clydaea vesicula</name>
    <dbReference type="NCBI Taxonomy" id="447962"/>
    <lineage>
        <taxon>Eukaryota</taxon>
        <taxon>Fungi</taxon>
        <taxon>Fungi incertae sedis</taxon>
        <taxon>Chytridiomycota</taxon>
        <taxon>Chytridiomycota incertae sedis</taxon>
        <taxon>Chytridiomycetes</taxon>
        <taxon>Lobulomycetales</taxon>
        <taxon>Lobulomycetaceae</taxon>
        <taxon>Clydaea</taxon>
    </lineage>
</organism>
<evidence type="ECO:0000256" key="8">
    <source>
        <dbReference type="ARBA" id="ARBA00023136"/>
    </source>
</evidence>
<dbReference type="EMBL" id="JADGJW010000166">
    <property type="protein sequence ID" value="KAJ3222631.1"/>
    <property type="molecule type" value="Genomic_DNA"/>
</dbReference>
<dbReference type="PROSITE" id="PS50857">
    <property type="entry name" value="COX2_CUA"/>
    <property type="match status" value="1"/>
</dbReference>
<dbReference type="GO" id="GO:0004129">
    <property type="term" value="F:cytochrome-c oxidase activity"/>
    <property type="evidence" value="ECO:0007669"/>
    <property type="project" value="UniProtKB-EC"/>
</dbReference>
<name>A0AAD5XZG5_9FUNG</name>
<evidence type="ECO:0000256" key="10">
    <source>
        <dbReference type="ARBA" id="ARBA00049512"/>
    </source>
</evidence>
<evidence type="ECO:0000256" key="5">
    <source>
        <dbReference type="ARBA" id="ARBA00022723"/>
    </source>
</evidence>
<evidence type="ECO:0000256" key="2">
    <source>
        <dbReference type="ARBA" id="ARBA00004370"/>
    </source>
</evidence>
<dbReference type="Proteomes" id="UP001211065">
    <property type="component" value="Unassembled WGS sequence"/>
</dbReference>
<reference evidence="12" key="1">
    <citation type="submission" date="2020-05" db="EMBL/GenBank/DDBJ databases">
        <title>Phylogenomic resolution of chytrid fungi.</title>
        <authorList>
            <person name="Stajich J.E."/>
            <person name="Amses K."/>
            <person name="Simmons R."/>
            <person name="Seto K."/>
            <person name="Myers J."/>
            <person name="Bonds A."/>
            <person name="Quandt C.A."/>
            <person name="Barry K."/>
            <person name="Liu P."/>
            <person name="Grigoriev I."/>
            <person name="Longcore J.E."/>
            <person name="James T.Y."/>
        </authorList>
    </citation>
    <scope>NUCLEOTIDE SEQUENCE</scope>
    <source>
        <strain evidence="12">JEL0476</strain>
    </source>
</reference>
<comment type="subcellular location">
    <subcellularLocation>
        <location evidence="2">Membrane</location>
    </subcellularLocation>
</comment>
<feature type="domain" description="Cytochrome oxidase subunit II copper A binding" evidence="11">
    <location>
        <begin position="17"/>
        <end position="149"/>
    </location>
</feature>